<organism evidence="1 2">
    <name type="scientific">Auriscalpium vulgare</name>
    <dbReference type="NCBI Taxonomy" id="40419"/>
    <lineage>
        <taxon>Eukaryota</taxon>
        <taxon>Fungi</taxon>
        <taxon>Dikarya</taxon>
        <taxon>Basidiomycota</taxon>
        <taxon>Agaricomycotina</taxon>
        <taxon>Agaricomycetes</taxon>
        <taxon>Russulales</taxon>
        <taxon>Auriscalpiaceae</taxon>
        <taxon>Auriscalpium</taxon>
    </lineage>
</organism>
<name>A0ACB8RK64_9AGAM</name>
<protein>
    <submittedName>
        <fullName evidence="1">Uncharacterized protein</fullName>
    </submittedName>
</protein>
<evidence type="ECO:0000313" key="1">
    <source>
        <dbReference type="EMBL" id="KAI0044167.1"/>
    </source>
</evidence>
<comment type="caution">
    <text evidence="1">The sequence shown here is derived from an EMBL/GenBank/DDBJ whole genome shotgun (WGS) entry which is preliminary data.</text>
</comment>
<sequence>MIYSIGFYFTLLVFSRAPWRLVSSFYVVLPRSTYYLTLVASESPLLGYWRWSRTCALHVLSTSMSACIIFQSCGRRRSAGPGARWDPCGLLFNPILSYP</sequence>
<evidence type="ECO:0000313" key="2">
    <source>
        <dbReference type="Proteomes" id="UP000814033"/>
    </source>
</evidence>
<dbReference type="Proteomes" id="UP000814033">
    <property type="component" value="Unassembled WGS sequence"/>
</dbReference>
<reference evidence="1" key="2">
    <citation type="journal article" date="2022" name="New Phytol.">
        <title>Evolutionary transition to the ectomycorrhizal habit in the genomes of a hyperdiverse lineage of mushroom-forming fungi.</title>
        <authorList>
            <person name="Looney B."/>
            <person name="Miyauchi S."/>
            <person name="Morin E."/>
            <person name="Drula E."/>
            <person name="Courty P.E."/>
            <person name="Kohler A."/>
            <person name="Kuo A."/>
            <person name="LaButti K."/>
            <person name="Pangilinan J."/>
            <person name="Lipzen A."/>
            <person name="Riley R."/>
            <person name="Andreopoulos W."/>
            <person name="He G."/>
            <person name="Johnson J."/>
            <person name="Nolan M."/>
            <person name="Tritt A."/>
            <person name="Barry K.W."/>
            <person name="Grigoriev I.V."/>
            <person name="Nagy L.G."/>
            <person name="Hibbett D."/>
            <person name="Henrissat B."/>
            <person name="Matheny P.B."/>
            <person name="Labbe J."/>
            <person name="Martin F.M."/>
        </authorList>
    </citation>
    <scope>NUCLEOTIDE SEQUENCE</scope>
    <source>
        <strain evidence="1">FP105234-sp</strain>
    </source>
</reference>
<dbReference type="EMBL" id="MU275992">
    <property type="protein sequence ID" value="KAI0044167.1"/>
    <property type="molecule type" value="Genomic_DNA"/>
</dbReference>
<proteinExistence type="predicted"/>
<accession>A0ACB8RK64</accession>
<reference evidence="1" key="1">
    <citation type="submission" date="2021-02" db="EMBL/GenBank/DDBJ databases">
        <authorList>
            <consortium name="DOE Joint Genome Institute"/>
            <person name="Ahrendt S."/>
            <person name="Looney B.P."/>
            <person name="Miyauchi S."/>
            <person name="Morin E."/>
            <person name="Drula E."/>
            <person name="Courty P.E."/>
            <person name="Chicoki N."/>
            <person name="Fauchery L."/>
            <person name="Kohler A."/>
            <person name="Kuo A."/>
            <person name="Labutti K."/>
            <person name="Pangilinan J."/>
            <person name="Lipzen A."/>
            <person name="Riley R."/>
            <person name="Andreopoulos W."/>
            <person name="He G."/>
            <person name="Johnson J."/>
            <person name="Barry K.W."/>
            <person name="Grigoriev I.V."/>
            <person name="Nagy L."/>
            <person name="Hibbett D."/>
            <person name="Henrissat B."/>
            <person name="Matheny P.B."/>
            <person name="Labbe J."/>
            <person name="Martin F."/>
        </authorList>
    </citation>
    <scope>NUCLEOTIDE SEQUENCE</scope>
    <source>
        <strain evidence="1">FP105234-sp</strain>
    </source>
</reference>
<keyword evidence="2" id="KW-1185">Reference proteome</keyword>
<gene>
    <name evidence="1" type="ORF">FA95DRAFT_300533</name>
</gene>